<reference evidence="1" key="1">
    <citation type="journal article" date="2019" name="Sci. Rep.">
        <title>Draft genome of Tanacetum cinerariifolium, the natural source of mosquito coil.</title>
        <authorList>
            <person name="Yamashiro T."/>
            <person name="Shiraishi A."/>
            <person name="Satake H."/>
            <person name="Nakayama K."/>
        </authorList>
    </citation>
    <scope>NUCLEOTIDE SEQUENCE</scope>
</reference>
<evidence type="ECO:0000313" key="1">
    <source>
        <dbReference type="EMBL" id="GEU28296.1"/>
    </source>
</evidence>
<accession>A0A699GM37</accession>
<organism evidence="1">
    <name type="scientific">Tanacetum cinerariifolium</name>
    <name type="common">Dalmatian daisy</name>
    <name type="synonym">Chrysanthemum cinerariifolium</name>
    <dbReference type="NCBI Taxonomy" id="118510"/>
    <lineage>
        <taxon>Eukaryota</taxon>
        <taxon>Viridiplantae</taxon>
        <taxon>Streptophyta</taxon>
        <taxon>Embryophyta</taxon>
        <taxon>Tracheophyta</taxon>
        <taxon>Spermatophyta</taxon>
        <taxon>Magnoliopsida</taxon>
        <taxon>eudicotyledons</taxon>
        <taxon>Gunneridae</taxon>
        <taxon>Pentapetalae</taxon>
        <taxon>asterids</taxon>
        <taxon>campanulids</taxon>
        <taxon>Asterales</taxon>
        <taxon>Asteraceae</taxon>
        <taxon>Asteroideae</taxon>
        <taxon>Anthemideae</taxon>
        <taxon>Anthemidinae</taxon>
        <taxon>Tanacetum</taxon>
    </lineage>
</organism>
<sequence>MQRAHGQFHVFFVDQDRDFDLRRRDHHDVDALFRQRAEHLRGHAHVRTHAHAHHGDFRDLGVAGHAGGAQRLLGAVQDVHGALVVVAGHGEREVGFTFDRLVLYDHVHFDVGVRHGSEDVVGHARTVRYAQDGDFGLVAVERDAGDDCLFHVLVFLKRNQGAGVGFFFDVEHRVGQRRQDAGRHAVVTGEFHRAGLQHFRAQRRQFQHFFERDRLQAARFGHHARIGRVHAVHIGENQALVRLHGGGNRHRRRIGTAAAERGDVAQVVHALEAGDDDDLAVVEVAVDLGVVDRLDAGLGVSGIGFNRNLPAGVGHGLLADRQQRHRQQADRDLLAGGGDHVQFARVGLGLDFLGQADQAVGLARHCRRHDHDAMPGVMPLGDTPRHVLDTAYAHTKFGQRAEFLQCLPTQPYLALPRRQKCAIHADAGRKNQCFSGMYDRQTAALPRRHVEFLEVVFERSRGTVVGALEALAAAAELDQQGRAAQPVGVQSQGRRIGDGGVIALLRRRSCAGRDRIEVQHAAIRGERQLRLAIPAERRARRLVELVFARTFQVRQFGRQVQAVAIAAHVAVGMRDQQLGIVARFQQLRHHFRQPRGTGHAQAARAEPVAQQVVDAVQAEQVQFGHVETVAVQAHGQVLFGQFGQEALGGLGVRGAARQALLEAGESVGQRRHDLQAQRVAREARVVVRFVMDVADGVLGHVPVQLPARRAQQRARHHQLRVAQQAGGAVGGVHAGQAGRAGAAQQLQQHGFGLVVHVVGGEQQLQPVFAAQRAQRGVARLAGRFFGASLVLALQCHLAGLEGHAQGGAGLFAVDEPGVGVGADAVVDVEGVQRDAVRLGVGMGQVQQGRGVETATEGDGDAAGRAGLCSGGRDGLVEGAGQGGELLLHCLVPNANRGPRVCGPPAGVEIGFPPARRSAGADDGHTVADLFLRRGFLELAVTHQLFVAGFDQVLGFHALELAQRVGQGALEHGGHGFRIAVGAAQRFVDDLVDQADGFEAVRRQAQRFGSVGRAFRGFPQDRRATFGRDHRIGRVLQHQHRVAHGNGERAAGAAFADDGGNQRHFQFGHHVQVVADGFGLAALFGVDAGEGARGVNEREDGDAEFFRQLHQAHGLAIAFRFWHAEVAHGALLGVAPLLVADHHARLAVEAGQATDDRLVVRIGAVAVQFVEVGEDFVHIVHGVRTLRVARDQRHLPGGELGVDVFGQLLALFGQPVDLLRDVDGRIVLNEAQLFDFAIELGNRLLKIEESRFGHCTSGIILGCAPQNIGTKQIKYQKHLGCPAADATNLHQLGNHRLVFHLAPLGAMDALVLEVVGQVEDVFGLALGQATGGQLLGAGLDHLGRGALGAGDQQLAPGGIGHLGRDLLTDDGARQRGERIVVADQVQVAKLGNELFHDAVALHQLGLGFFPIGADLVRLGKVARLLGRRAAGNLLGNGGVAGRIGLADGRLQELLGRTAQQADHVRQALELAYQRRRLRLVDFGGQVEQHGNRHRRIEIVVHRLRETHGMGLGPVELFAIACRTVERRVQARERDAGVVQVGVRVVERAAVVGAHDEEADHFGIEFFQHVADGEEVAQRLGHLFVIDADKAVVHPVIDHLAAERAFGLGDLVFVVRELQVRAAAVDIEMFAQQRRAHGRALDVPARTALAPLGIPFHFLGFRLLRRFPQHEVERIALAGVHIHALAGAQVVERLAGQAAIFGEVAHRVVDVAVRALVRQVFPFQLLDQRQHLRHVLGGARHQRGRQDAQRARVLVHVAGKAAGQLRDGLAVFHGAADDFIVDIGDVARVRDVVTGRQQPAVHHVERHHHAGVADVAVVINGHAADIHADFASLDGNECLLVTRQRVVNL</sequence>
<protein>
    <submittedName>
        <fullName evidence="1">Uncharacterized protein</fullName>
    </submittedName>
</protein>
<proteinExistence type="predicted"/>
<name>A0A699GM37_TANCI</name>
<gene>
    <name evidence="1" type="ORF">Tci_000274</name>
</gene>
<dbReference type="EMBL" id="BKCJ010000003">
    <property type="protein sequence ID" value="GEU28296.1"/>
    <property type="molecule type" value="Genomic_DNA"/>
</dbReference>
<comment type="caution">
    <text evidence="1">The sequence shown here is derived from an EMBL/GenBank/DDBJ whole genome shotgun (WGS) entry which is preliminary data.</text>
</comment>